<evidence type="ECO:0000313" key="3">
    <source>
        <dbReference type="EMBL" id="GEQ48335.1"/>
    </source>
</evidence>
<dbReference type="EMBL" id="BKBO01000002">
    <property type="protein sequence ID" value="GEQ48335.1"/>
    <property type="molecule type" value="Genomic_DNA"/>
</dbReference>
<protein>
    <recommendedName>
        <fullName evidence="7">Type VII secretion protein EssA</fullName>
    </recommendedName>
</protein>
<dbReference type="EMBL" id="BKBQ01000002">
    <property type="protein sequence ID" value="GEQ53328.1"/>
    <property type="molecule type" value="Genomic_DNA"/>
</dbReference>
<feature type="signal peptide" evidence="2">
    <location>
        <begin position="1"/>
        <end position="27"/>
    </location>
</feature>
<feature type="transmembrane region" description="Helical" evidence="1">
    <location>
        <begin position="138"/>
        <end position="156"/>
    </location>
</feature>
<reference evidence="4" key="1">
    <citation type="submission" date="2019-08" db="EMBL/GenBank/DDBJ databases">
        <authorList>
            <person name="Ishikawa M."/>
            <person name="Suzuki T."/>
            <person name="Matsutani M."/>
        </authorList>
    </citation>
    <scope>NUCLEOTIDE SEQUENCE</scope>
    <source>
        <strain evidence="4">7C1</strain>
        <strain evidence="3">8C4</strain>
    </source>
</reference>
<organism evidence="4 5">
    <name type="scientific">Tetragenococcus koreensis</name>
    <dbReference type="NCBI Taxonomy" id="290335"/>
    <lineage>
        <taxon>Bacteria</taxon>
        <taxon>Bacillati</taxon>
        <taxon>Bacillota</taxon>
        <taxon>Bacilli</taxon>
        <taxon>Lactobacillales</taxon>
        <taxon>Enterococcaceae</taxon>
        <taxon>Tetragenococcus</taxon>
    </lineage>
</organism>
<gene>
    <name evidence="3" type="ORF">TK11N_01870</name>
    <name evidence="4" type="ORF">TK2N_01720</name>
</gene>
<keyword evidence="1" id="KW-0812">Transmembrane</keyword>
<evidence type="ECO:0008006" key="7">
    <source>
        <dbReference type="Google" id="ProtNLM"/>
    </source>
</evidence>
<accession>A0AAN4RL84</accession>
<evidence type="ECO:0000256" key="1">
    <source>
        <dbReference type="SAM" id="Phobius"/>
    </source>
</evidence>
<dbReference type="GeneID" id="69986282"/>
<evidence type="ECO:0000313" key="6">
    <source>
        <dbReference type="Proteomes" id="UP000886607"/>
    </source>
</evidence>
<dbReference type="Proteomes" id="UP000886597">
    <property type="component" value="Unassembled WGS sequence"/>
</dbReference>
<dbReference type="AlphaFoldDB" id="A0AAN4RL84"/>
<keyword evidence="2" id="KW-0732">Signal</keyword>
<name>A0AAN4RL84_9ENTE</name>
<evidence type="ECO:0000313" key="5">
    <source>
        <dbReference type="Proteomes" id="UP000886597"/>
    </source>
</evidence>
<reference evidence="4" key="2">
    <citation type="journal article" date="2020" name="Int. Dairy J.">
        <title>Lactic acid bacterial diversity in Brie cheese focusing on salt concentration and pH of isolation medium and characterisation of halophilic and alkaliphilic lactic acid bacterial isolates.</title>
        <authorList>
            <person name="Unno R."/>
            <person name="Matsutani M."/>
            <person name="Suzuki T."/>
            <person name="Kodama K."/>
            <person name="Matsushita H."/>
            <person name="Yamasato K."/>
            <person name="Koizumi Y."/>
            <person name="Ishikawa M."/>
        </authorList>
    </citation>
    <scope>NUCLEOTIDE SEQUENCE</scope>
    <source>
        <strain evidence="4">7C1</strain>
        <strain evidence="3">8C4</strain>
    </source>
</reference>
<dbReference type="KEGG" id="tkr:C7K43_10035"/>
<comment type="caution">
    <text evidence="4">The sequence shown here is derived from an EMBL/GenBank/DDBJ whole genome shotgun (WGS) entry which is preliminary data.</text>
</comment>
<sequence length="160" mass="17596">MKKKRTLLTAVFLFFLCFFTFSSTSSAQEIATSAVNNHANLSSTFSGDVNLVLSAAGQEAAETQLLDNPIITFLLEHLKINKPTIFAIGITIIGIIFLLISLFLPSLAKQEQLRQRSVQSTAPSRQQNRQKRVSAKEIIAVTGLVFVLIGVVIQTFNQLN</sequence>
<evidence type="ECO:0000313" key="4">
    <source>
        <dbReference type="EMBL" id="GEQ53328.1"/>
    </source>
</evidence>
<proteinExistence type="predicted"/>
<dbReference type="Proteomes" id="UP000886607">
    <property type="component" value="Unassembled WGS sequence"/>
</dbReference>
<feature type="chain" id="PRO_5043284249" description="Type VII secretion protein EssA" evidence="2">
    <location>
        <begin position="28"/>
        <end position="160"/>
    </location>
</feature>
<evidence type="ECO:0000256" key="2">
    <source>
        <dbReference type="SAM" id="SignalP"/>
    </source>
</evidence>
<feature type="transmembrane region" description="Helical" evidence="1">
    <location>
        <begin position="85"/>
        <end position="107"/>
    </location>
</feature>
<keyword evidence="1" id="KW-1133">Transmembrane helix</keyword>
<keyword evidence="1" id="KW-0472">Membrane</keyword>
<dbReference type="RefSeq" id="WP_124006714.1">
    <property type="nucleotide sequence ID" value="NZ_BJYN01000010.1"/>
</dbReference>
<keyword evidence="6" id="KW-1185">Reference proteome</keyword>